<gene>
    <name evidence="2" type="ORF">U9M48_030553</name>
</gene>
<dbReference type="CDD" id="cd01650">
    <property type="entry name" value="RT_nLTR_like"/>
    <property type="match status" value="1"/>
</dbReference>
<protein>
    <recommendedName>
        <fullName evidence="1">Reverse transcriptase domain-containing protein</fullName>
    </recommendedName>
</protein>
<dbReference type="PROSITE" id="PS50878">
    <property type="entry name" value="RT_POL"/>
    <property type="match status" value="1"/>
</dbReference>
<dbReference type="AlphaFoldDB" id="A0AAQ3X3V1"/>
<dbReference type="InterPro" id="IPR043502">
    <property type="entry name" value="DNA/RNA_pol_sf"/>
</dbReference>
<reference evidence="2 3" key="1">
    <citation type="submission" date="2024-02" db="EMBL/GenBank/DDBJ databases">
        <title>High-quality chromosome-scale genome assembly of Pensacola bahiagrass (Paspalum notatum Flugge var. saurae).</title>
        <authorList>
            <person name="Vega J.M."/>
            <person name="Podio M."/>
            <person name="Orjuela J."/>
            <person name="Siena L.A."/>
            <person name="Pessino S.C."/>
            <person name="Combes M.C."/>
            <person name="Mariac C."/>
            <person name="Albertini E."/>
            <person name="Pupilli F."/>
            <person name="Ortiz J.P.A."/>
            <person name="Leblanc O."/>
        </authorList>
    </citation>
    <scope>NUCLEOTIDE SEQUENCE [LARGE SCALE GENOMIC DNA]</scope>
    <source>
        <strain evidence="2">R1</strain>
        <tissue evidence="2">Leaf</tissue>
    </source>
</reference>
<organism evidence="2 3">
    <name type="scientific">Paspalum notatum var. saurae</name>
    <dbReference type="NCBI Taxonomy" id="547442"/>
    <lineage>
        <taxon>Eukaryota</taxon>
        <taxon>Viridiplantae</taxon>
        <taxon>Streptophyta</taxon>
        <taxon>Embryophyta</taxon>
        <taxon>Tracheophyta</taxon>
        <taxon>Spermatophyta</taxon>
        <taxon>Magnoliopsida</taxon>
        <taxon>Liliopsida</taxon>
        <taxon>Poales</taxon>
        <taxon>Poaceae</taxon>
        <taxon>PACMAD clade</taxon>
        <taxon>Panicoideae</taxon>
        <taxon>Andropogonodae</taxon>
        <taxon>Paspaleae</taxon>
        <taxon>Paspalinae</taxon>
        <taxon>Paspalum</taxon>
    </lineage>
</organism>
<dbReference type="SUPFAM" id="SSF56672">
    <property type="entry name" value="DNA/RNA polymerases"/>
    <property type="match status" value="1"/>
</dbReference>
<evidence type="ECO:0000259" key="1">
    <source>
        <dbReference type="PROSITE" id="PS50878"/>
    </source>
</evidence>
<name>A0AAQ3X3V1_PASNO</name>
<sequence length="533" mass="58819">MVEEAEFRASLKLLCLGLSSLERTMARQRARVRYIAEGDANTRYFHVLARGKKKRIFIPQLDIDGAHLTDHEAMEQAFFAHFKSVFGTSVHRPHGLNLSELGYEATDLSSLDEPFTEEEVWAAINNMPNDRAPGPDGFIGAFYKAAWNTVKPDIMATLDAFHWGNDCGFGRLNNGLIILLPKKSDACTLSNFKPIAMVHSFGKLVSKLLAFRLAAHLLDLISCNQMAFVRGWALHDSYKFVQSAAAYFRKKKILVALLKIDISKAFDTISWKFLLDVLQALGFSGRWRDWVAILLSSASSWVLLNGRPGQKIIHRRGVRQGDSLSPMLFILAMDAFNRLLFSAGRRGILSMPGFLAVRHHCSLYADDAILFLSTTTSEASRAKWLLQVFGGASSIVANLGKCSLSTITVDDGVTASIAAILECRVAPFPVVYLGLPLSIRALPKSCLHGLVEKVAKKLPASHGPLMSRSGRLVWINSVLMGMPVFAMMANNLPAWVTAEINAICRKFLWAGSDQSVRGKCLVAWPVVATPLEL</sequence>
<feature type="domain" description="Reverse transcriptase" evidence="1">
    <location>
        <begin position="161"/>
        <end position="437"/>
    </location>
</feature>
<dbReference type="Proteomes" id="UP001341281">
    <property type="component" value="Chromosome 07"/>
</dbReference>
<evidence type="ECO:0000313" key="2">
    <source>
        <dbReference type="EMBL" id="WVZ83395.1"/>
    </source>
</evidence>
<dbReference type="EMBL" id="CP144751">
    <property type="protein sequence ID" value="WVZ83395.1"/>
    <property type="molecule type" value="Genomic_DNA"/>
</dbReference>
<keyword evidence="3" id="KW-1185">Reference proteome</keyword>
<proteinExistence type="predicted"/>
<dbReference type="Pfam" id="PF00078">
    <property type="entry name" value="RVT_1"/>
    <property type="match status" value="1"/>
</dbReference>
<accession>A0AAQ3X3V1</accession>
<dbReference type="InterPro" id="IPR000477">
    <property type="entry name" value="RT_dom"/>
</dbReference>
<dbReference type="PANTHER" id="PTHR19446">
    <property type="entry name" value="REVERSE TRANSCRIPTASES"/>
    <property type="match status" value="1"/>
</dbReference>
<evidence type="ECO:0000313" key="3">
    <source>
        <dbReference type="Proteomes" id="UP001341281"/>
    </source>
</evidence>